<dbReference type="Pfam" id="PF20684">
    <property type="entry name" value="Fung_rhodopsin"/>
    <property type="match status" value="1"/>
</dbReference>
<dbReference type="Proteomes" id="UP001152646">
    <property type="component" value="Unassembled WGS sequence"/>
</dbReference>
<feature type="transmembrane region" description="Helical" evidence="7">
    <location>
        <begin position="189"/>
        <end position="211"/>
    </location>
</feature>
<feature type="domain" description="Rhodopsin" evidence="8">
    <location>
        <begin position="97"/>
        <end position="352"/>
    </location>
</feature>
<protein>
    <recommendedName>
        <fullName evidence="8">Rhodopsin domain-containing protein</fullName>
    </recommendedName>
</protein>
<feature type="compositionally biased region" description="Polar residues" evidence="6">
    <location>
        <begin position="404"/>
        <end position="428"/>
    </location>
</feature>
<evidence type="ECO:0000256" key="2">
    <source>
        <dbReference type="ARBA" id="ARBA00022692"/>
    </source>
</evidence>
<reference evidence="9" key="1">
    <citation type="submission" date="2021-07" db="EMBL/GenBank/DDBJ databases">
        <authorList>
            <person name="Branca A.L. A."/>
        </authorList>
    </citation>
    <scope>NUCLEOTIDE SEQUENCE</scope>
</reference>
<evidence type="ECO:0000256" key="1">
    <source>
        <dbReference type="ARBA" id="ARBA00004141"/>
    </source>
</evidence>
<dbReference type="PANTHER" id="PTHR33048">
    <property type="entry name" value="PTH11-LIKE INTEGRAL MEMBRANE PROTEIN (AFU_ORTHOLOGUE AFUA_5G11245)"/>
    <property type="match status" value="1"/>
</dbReference>
<dbReference type="AlphaFoldDB" id="A0A9W4J873"/>
<feature type="transmembrane region" description="Helical" evidence="7">
    <location>
        <begin position="287"/>
        <end position="305"/>
    </location>
</feature>
<keyword evidence="4 7" id="KW-0472">Membrane</keyword>
<feature type="transmembrane region" description="Helical" evidence="7">
    <location>
        <begin position="80"/>
        <end position="101"/>
    </location>
</feature>
<proteinExistence type="inferred from homology"/>
<sequence length="482" mass="53645">MIRPSELSDSVTAFNDVSKFKIFHFWPEFIRNFEYFQSLRHAVYGLHNPKLPSSSPDNLTPNMSAEHLGGLQDENQGPRIIIATAITTAAALIVVIARFYVRICIIRNVGWDDYVMGLTMLLSASGFAITVPEVKYGAGRHVVFVGETAKTAMHLNFATQAIYLWAIGTVKISIGLFLLRFAGKKGYKWFIWVVMVAMMLYTAICFLTLIFQCKDIRTNWDPTVKSECFSPTQLLTLSYTNTGEMNIFFTLYFKLTSAALNILTDLIFSILPVFMLRHLQVNRRVKASLICILGLGVFACAAAFVKLSILPNYGRTGDFLWDYTNLTIWVVTECNTGIVAGSLPTLKPLFKKVLGSYASQSKTARDYFTFKRSKLRSASRSDGTPLESLAHNGNRSVVAHHTPTKNLYPNLESPSSTPTDARSQASNSSEERILPIQGEILCTTEVRVSHTNDHPLPSGPPAPTLGRMRSFRGMGHGADDRV</sequence>
<feature type="region of interest" description="Disordered" evidence="6">
    <location>
        <begin position="379"/>
        <end position="434"/>
    </location>
</feature>
<accession>A0A9W4J873</accession>
<gene>
    <name evidence="9" type="ORF">PSALAMII_LOCUS6285</name>
</gene>
<feature type="transmembrane region" description="Helical" evidence="7">
    <location>
        <begin position="162"/>
        <end position="182"/>
    </location>
</feature>
<dbReference type="GO" id="GO:0016020">
    <property type="term" value="C:membrane"/>
    <property type="evidence" value="ECO:0007669"/>
    <property type="project" value="UniProtKB-SubCell"/>
</dbReference>
<evidence type="ECO:0000259" key="8">
    <source>
        <dbReference type="Pfam" id="PF20684"/>
    </source>
</evidence>
<dbReference type="InterPro" id="IPR052337">
    <property type="entry name" value="SAT4-like"/>
</dbReference>
<evidence type="ECO:0000256" key="7">
    <source>
        <dbReference type="SAM" id="Phobius"/>
    </source>
</evidence>
<evidence type="ECO:0000256" key="6">
    <source>
        <dbReference type="SAM" id="MobiDB-lite"/>
    </source>
</evidence>
<evidence type="ECO:0000313" key="10">
    <source>
        <dbReference type="Proteomes" id="UP001152646"/>
    </source>
</evidence>
<comment type="subcellular location">
    <subcellularLocation>
        <location evidence="1">Membrane</location>
        <topology evidence="1">Multi-pass membrane protein</topology>
    </subcellularLocation>
</comment>
<comment type="caution">
    <text evidence="9">The sequence shown here is derived from an EMBL/GenBank/DDBJ whole genome shotgun (WGS) entry which is preliminary data.</text>
</comment>
<dbReference type="OrthoDB" id="5022096at2759"/>
<organism evidence="9 10">
    <name type="scientific">Penicillium salamii</name>
    <dbReference type="NCBI Taxonomy" id="1612424"/>
    <lineage>
        <taxon>Eukaryota</taxon>
        <taxon>Fungi</taxon>
        <taxon>Dikarya</taxon>
        <taxon>Ascomycota</taxon>
        <taxon>Pezizomycotina</taxon>
        <taxon>Eurotiomycetes</taxon>
        <taxon>Eurotiomycetidae</taxon>
        <taxon>Eurotiales</taxon>
        <taxon>Aspergillaceae</taxon>
        <taxon>Penicillium</taxon>
    </lineage>
</organism>
<evidence type="ECO:0000256" key="3">
    <source>
        <dbReference type="ARBA" id="ARBA00022989"/>
    </source>
</evidence>
<dbReference type="InterPro" id="IPR049326">
    <property type="entry name" value="Rhodopsin_dom_fungi"/>
</dbReference>
<dbReference type="PANTHER" id="PTHR33048:SF167">
    <property type="entry name" value="INTEGRAL MEMBRANE PROTEIN"/>
    <property type="match status" value="1"/>
</dbReference>
<name>A0A9W4J873_9EURO</name>
<feature type="transmembrane region" description="Helical" evidence="7">
    <location>
        <begin position="251"/>
        <end position="275"/>
    </location>
</feature>
<keyword evidence="2 7" id="KW-0812">Transmembrane</keyword>
<evidence type="ECO:0000256" key="4">
    <source>
        <dbReference type="ARBA" id="ARBA00023136"/>
    </source>
</evidence>
<evidence type="ECO:0000256" key="5">
    <source>
        <dbReference type="ARBA" id="ARBA00038359"/>
    </source>
</evidence>
<dbReference type="EMBL" id="CAJVPA010000189">
    <property type="protein sequence ID" value="CAG8383473.1"/>
    <property type="molecule type" value="Genomic_DNA"/>
</dbReference>
<comment type="similarity">
    <text evidence="5">Belongs to the SAT4 family.</text>
</comment>
<keyword evidence="3 7" id="KW-1133">Transmembrane helix</keyword>
<evidence type="ECO:0000313" key="9">
    <source>
        <dbReference type="EMBL" id="CAG8383473.1"/>
    </source>
</evidence>
<feature type="transmembrane region" description="Helical" evidence="7">
    <location>
        <begin position="113"/>
        <end position="131"/>
    </location>
</feature>
<feature type="region of interest" description="Disordered" evidence="6">
    <location>
        <begin position="450"/>
        <end position="482"/>
    </location>
</feature>